<dbReference type="Proteomes" id="UP001178507">
    <property type="component" value="Unassembled WGS sequence"/>
</dbReference>
<reference evidence="5" key="1">
    <citation type="submission" date="2023-08" db="EMBL/GenBank/DDBJ databases">
        <authorList>
            <person name="Chen Y."/>
            <person name="Shah S."/>
            <person name="Dougan E. K."/>
            <person name="Thang M."/>
            <person name="Chan C."/>
        </authorList>
    </citation>
    <scope>NUCLEOTIDE SEQUENCE</scope>
</reference>
<feature type="domain" description="PARP catalytic" evidence="4">
    <location>
        <begin position="286"/>
        <end position="518"/>
    </location>
</feature>
<keyword evidence="2" id="KW-0328">Glycosyltransferase</keyword>
<dbReference type="EMBL" id="CAUJNA010003736">
    <property type="protein sequence ID" value="CAJ1408844.1"/>
    <property type="molecule type" value="Genomic_DNA"/>
</dbReference>
<dbReference type="PANTHER" id="PTHR45740:SF2">
    <property type="entry name" value="POLY [ADP-RIBOSE] POLYMERASE"/>
    <property type="match status" value="1"/>
</dbReference>
<keyword evidence="2" id="KW-0808">Transferase</keyword>
<keyword evidence="1" id="KW-0106">Calcium</keyword>
<evidence type="ECO:0000256" key="2">
    <source>
        <dbReference type="RuleBase" id="RU362114"/>
    </source>
</evidence>
<evidence type="ECO:0000259" key="3">
    <source>
        <dbReference type="PROSITE" id="PS50222"/>
    </source>
</evidence>
<dbReference type="PANTHER" id="PTHR45740">
    <property type="entry name" value="POLY [ADP-RIBOSE] POLYMERASE"/>
    <property type="match status" value="1"/>
</dbReference>
<dbReference type="InterPro" id="IPR002048">
    <property type="entry name" value="EF_hand_dom"/>
</dbReference>
<dbReference type="GO" id="GO:0005509">
    <property type="term" value="F:calcium ion binding"/>
    <property type="evidence" value="ECO:0007669"/>
    <property type="project" value="InterPro"/>
</dbReference>
<dbReference type="Gene3D" id="1.10.238.10">
    <property type="entry name" value="EF-hand"/>
    <property type="match status" value="1"/>
</dbReference>
<organism evidence="5 6">
    <name type="scientific">Effrenium voratum</name>
    <dbReference type="NCBI Taxonomy" id="2562239"/>
    <lineage>
        <taxon>Eukaryota</taxon>
        <taxon>Sar</taxon>
        <taxon>Alveolata</taxon>
        <taxon>Dinophyceae</taxon>
        <taxon>Suessiales</taxon>
        <taxon>Symbiodiniaceae</taxon>
        <taxon>Effrenium</taxon>
    </lineage>
</organism>
<dbReference type="SUPFAM" id="SSF47473">
    <property type="entry name" value="EF-hand"/>
    <property type="match status" value="1"/>
</dbReference>
<proteinExistence type="predicted"/>
<gene>
    <name evidence="5" type="ORF">EVOR1521_LOCUS30089</name>
</gene>
<protein>
    <recommendedName>
        <fullName evidence="2">Poly [ADP-ribose] polymerase</fullName>
        <shortName evidence="2">PARP</shortName>
        <ecNumber evidence="2">2.4.2.-</ecNumber>
    </recommendedName>
</protein>
<dbReference type="InterPro" id="IPR011992">
    <property type="entry name" value="EF-hand-dom_pair"/>
</dbReference>
<dbReference type="PROSITE" id="PS51059">
    <property type="entry name" value="PARP_CATALYTIC"/>
    <property type="match status" value="1"/>
</dbReference>
<accession>A0AA36NJ00</accession>
<dbReference type="AlphaFoldDB" id="A0AA36NJ00"/>
<keyword evidence="6" id="KW-1185">Reference proteome</keyword>
<dbReference type="PROSITE" id="PS50222">
    <property type="entry name" value="EF_HAND_2"/>
    <property type="match status" value="1"/>
</dbReference>
<keyword evidence="2" id="KW-0520">NAD</keyword>
<dbReference type="InterPro" id="IPR051712">
    <property type="entry name" value="ARTD-AVP"/>
</dbReference>
<evidence type="ECO:0000259" key="4">
    <source>
        <dbReference type="PROSITE" id="PS51059"/>
    </source>
</evidence>
<dbReference type="InterPro" id="IPR018247">
    <property type="entry name" value="EF_Hand_1_Ca_BS"/>
</dbReference>
<feature type="domain" description="EF-hand" evidence="3">
    <location>
        <begin position="174"/>
        <end position="209"/>
    </location>
</feature>
<dbReference type="GO" id="GO:1990404">
    <property type="term" value="F:NAD+-protein mono-ADP-ribosyltransferase activity"/>
    <property type="evidence" value="ECO:0007669"/>
    <property type="project" value="TreeGrafter"/>
</dbReference>
<dbReference type="Gene3D" id="3.90.228.10">
    <property type="match status" value="1"/>
</dbReference>
<name>A0AA36NJ00_9DINO</name>
<dbReference type="GO" id="GO:0003950">
    <property type="term" value="F:NAD+ poly-ADP-ribosyltransferase activity"/>
    <property type="evidence" value="ECO:0007669"/>
    <property type="project" value="UniProtKB-UniRule"/>
</dbReference>
<dbReference type="EC" id="2.4.2.-" evidence="2"/>
<evidence type="ECO:0000313" key="5">
    <source>
        <dbReference type="EMBL" id="CAJ1408844.1"/>
    </source>
</evidence>
<sequence length="518" mass="56818">MGACQGKGPDDVVGDEEVRVTVDGFVEEADDEDMADFNPDATLCKHACGKPVQPGETKRGNKFDTCCRMCAMNKGSGFHDPTCGGNTSAAPVSARKKACKAGSKCRNRTAAHLEAEAHPLDEDYAIACSMSKDVQPEPLTLRVIFDWSDSDGSGKLSRGELEASLGKIRACCGSLPEVTDEAWHHLDEDGNGVVNFGEFAAWAGPRLGLELGVAKMLGKSASLMLAASPCSVLGCPCEKFCGKEDEASDKKCKECKHKKGLHVAKVTTGEVPFPPYWNHHDGEFNELVPMTGKSVNEEFQKLLDKTYRKAYTKDRAKHNPTNPKVPKGFEVLAVKRNENKHSWQEYAFRRGDILSRDSLPEIFADVKTSMAMDEIGGDKANRLHSECNEWYLFHGTNPEAAAAICASDFKVSRAGSSTGTLYGKGLYFAESVTKADEYAKPNAEGRYAVLLCRVIGGKVKYTDEVTPDPEALVHACIEGPFDSVCGDREKTRGTYREFVLFDSEDVYVEYVIEYKRKY</sequence>
<dbReference type="Pfam" id="PF00644">
    <property type="entry name" value="PARP"/>
    <property type="match status" value="1"/>
</dbReference>
<evidence type="ECO:0000256" key="1">
    <source>
        <dbReference type="ARBA" id="ARBA00022837"/>
    </source>
</evidence>
<dbReference type="SMART" id="SM00054">
    <property type="entry name" value="EFh"/>
    <property type="match status" value="2"/>
</dbReference>
<evidence type="ECO:0000313" key="6">
    <source>
        <dbReference type="Proteomes" id="UP001178507"/>
    </source>
</evidence>
<dbReference type="SUPFAM" id="SSF56399">
    <property type="entry name" value="ADP-ribosylation"/>
    <property type="match status" value="1"/>
</dbReference>
<dbReference type="CDD" id="cd00051">
    <property type="entry name" value="EFh"/>
    <property type="match status" value="1"/>
</dbReference>
<dbReference type="InterPro" id="IPR012317">
    <property type="entry name" value="Poly(ADP-ribose)pol_cat_dom"/>
</dbReference>
<dbReference type="PROSITE" id="PS00018">
    <property type="entry name" value="EF_HAND_1"/>
    <property type="match status" value="2"/>
</dbReference>
<dbReference type="GO" id="GO:0005634">
    <property type="term" value="C:nucleus"/>
    <property type="evidence" value="ECO:0007669"/>
    <property type="project" value="TreeGrafter"/>
</dbReference>
<comment type="caution">
    <text evidence="5">The sequence shown here is derived from an EMBL/GenBank/DDBJ whole genome shotgun (WGS) entry which is preliminary data.</text>
</comment>